<reference evidence="2 3" key="1">
    <citation type="journal article" date="2024" name="Commun. Biol.">
        <title>Comparative genomic analysis of thermophilic fungi reveals convergent evolutionary adaptations and gene losses.</title>
        <authorList>
            <person name="Steindorff A.S."/>
            <person name="Aguilar-Pontes M.V."/>
            <person name="Robinson A.J."/>
            <person name="Andreopoulos B."/>
            <person name="LaButti K."/>
            <person name="Kuo A."/>
            <person name="Mondo S."/>
            <person name="Riley R."/>
            <person name="Otillar R."/>
            <person name="Haridas S."/>
            <person name="Lipzen A."/>
            <person name="Grimwood J."/>
            <person name="Schmutz J."/>
            <person name="Clum A."/>
            <person name="Reid I.D."/>
            <person name="Moisan M.C."/>
            <person name="Butler G."/>
            <person name="Nguyen T.T.M."/>
            <person name="Dewar K."/>
            <person name="Conant G."/>
            <person name="Drula E."/>
            <person name="Henrissat B."/>
            <person name="Hansel C."/>
            <person name="Singer S."/>
            <person name="Hutchinson M.I."/>
            <person name="de Vries R.P."/>
            <person name="Natvig D.O."/>
            <person name="Powell A.J."/>
            <person name="Tsang A."/>
            <person name="Grigoriev I.V."/>
        </authorList>
    </citation>
    <scope>NUCLEOTIDE SEQUENCE [LARGE SCALE GENOMIC DNA]</scope>
    <source>
        <strain evidence="2 3">CBS 494.80</strain>
    </source>
</reference>
<organism evidence="2 3">
    <name type="scientific">Oculimacula yallundae</name>
    <dbReference type="NCBI Taxonomy" id="86028"/>
    <lineage>
        <taxon>Eukaryota</taxon>
        <taxon>Fungi</taxon>
        <taxon>Dikarya</taxon>
        <taxon>Ascomycota</taxon>
        <taxon>Pezizomycotina</taxon>
        <taxon>Leotiomycetes</taxon>
        <taxon>Helotiales</taxon>
        <taxon>Ploettnerulaceae</taxon>
        <taxon>Oculimacula</taxon>
    </lineage>
</organism>
<feature type="region of interest" description="Disordered" evidence="1">
    <location>
        <begin position="146"/>
        <end position="190"/>
    </location>
</feature>
<evidence type="ECO:0000313" key="2">
    <source>
        <dbReference type="EMBL" id="KAL2075921.1"/>
    </source>
</evidence>
<protein>
    <submittedName>
        <fullName evidence="2">Uncharacterized protein</fullName>
    </submittedName>
</protein>
<sequence>MARRNVGGPRNFKLTTPADAFKSSANASGRKSPVGNPVKRGPEFQTSNTNAKTKDPGEPSKASNPTPQTPSTTTFELPWKGADDNEVSLWFKKMLNPVTQAQNFRKGHKIMLKISGLRLREMKAEELEETLSWVFNKETAKRISGDIVSARNEEMKTGLGDGGSEEHRQQEPSESSIKSKASRRQSRQSD</sequence>
<evidence type="ECO:0000313" key="3">
    <source>
        <dbReference type="Proteomes" id="UP001595075"/>
    </source>
</evidence>
<feature type="region of interest" description="Disordered" evidence="1">
    <location>
        <begin position="1"/>
        <end position="80"/>
    </location>
</feature>
<dbReference type="Proteomes" id="UP001595075">
    <property type="component" value="Unassembled WGS sequence"/>
</dbReference>
<gene>
    <name evidence="2" type="ORF">VTL71DRAFT_864</name>
</gene>
<feature type="compositionally biased region" description="Basic residues" evidence="1">
    <location>
        <begin position="180"/>
        <end position="190"/>
    </location>
</feature>
<comment type="caution">
    <text evidence="2">The sequence shown here is derived from an EMBL/GenBank/DDBJ whole genome shotgun (WGS) entry which is preliminary data.</text>
</comment>
<evidence type="ECO:0000256" key="1">
    <source>
        <dbReference type="SAM" id="MobiDB-lite"/>
    </source>
</evidence>
<name>A0ABR4D2C2_9HELO</name>
<keyword evidence="3" id="KW-1185">Reference proteome</keyword>
<accession>A0ABR4D2C2</accession>
<proteinExistence type="predicted"/>
<feature type="compositionally biased region" description="Low complexity" evidence="1">
    <location>
        <begin position="65"/>
        <end position="74"/>
    </location>
</feature>
<dbReference type="EMBL" id="JAZHXI010000001">
    <property type="protein sequence ID" value="KAL2075921.1"/>
    <property type="molecule type" value="Genomic_DNA"/>
</dbReference>